<keyword evidence="1" id="KW-0732">Signal</keyword>
<dbReference type="EMBL" id="LT670846">
    <property type="protein sequence ID" value="SHK33822.1"/>
    <property type="molecule type" value="Genomic_DNA"/>
</dbReference>
<evidence type="ECO:0000313" key="3">
    <source>
        <dbReference type="Proteomes" id="UP000189810"/>
    </source>
</evidence>
<accession>A0A1M6RMZ1</accession>
<dbReference type="Proteomes" id="UP000189810">
    <property type="component" value="Chromosome I"/>
</dbReference>
<dbReference type="STRING" id="381751.SAMN05444391_0711"/>
<name>A0A1M6RMZ1_9AQUI</name>
<gene>
    <name evidence="2" type="ORF">SAMN05444391_0711</name>
</gene>
<proteinExistence type="predicted"/>
<organism evidence="2 3">
    <name type="scientific">Thermocrinis minervae</name>
    <dbReference type="NCBI Taxonomy" id="381751"/>
    <lineage>
        <taxon>Bacteria</taxon>
        <taxon>Pseudomonadati</taxon>
        <taxon>Aquificota</taxon>
        <taxon>Aquificia</taxon>
        <taxon>Aquificales</taxon>
        <taxon>Aquificaceae</taxon>
        <taxon>Thermocrinis</taxon>
    </lineage>
</organism>
<evidence type="ECO:0000256" key="1">
    <source>
        <dbReference type="SAM" id="SignalP"/>
    </source>
</evidence>
<keyword evidence="3" id="KW-1185">Reference proteome</keyword>
<dbReference type="AlphaFoldDB" id="A0A1M6RMZ1"/>
<feature type="chain" id="PRO_5012296887" evidence="1">
    <location>
        <begin position="22"/>
        <end position="77"/>
    </location>
</feature>
<evidence type="ECO:0000313" key="2">
    <source>
        <dbReference type="EMBL" id="SHK33822.1"/>
    </source>
</evidence>
<sequence>MRMKSKLLASSLFVLSLLLNNDDEPVPLYFSPDLKLSYDLDQRSSINVGISSPDDIERVTNKDKVFNKYILWFSIRF</sequence>
<reference evidence="2 3" key="1">
    <citation type="submission" date="2016-11" db="EMBL/GenBank/DDBJ databases">
        <authorList>
            <person name="Jaros S."/>
            <person name="Januszkiewicz K."/>
            <person name="Wedrychowicz H."/>
        </authorList>
    </citation>
    <scope>NUCLEOTIDE SEQUENCE [LARGE SCALE GENOMIC DNA]</scope>
    <source>
        <strain evidence="2 3">DSM 19557</strain>
    </source>
</reference>
<feature type="signal peptide" evidence="1">
    <location>
        <begin position="1"/>
        <end position="21"/>
    </location>
</feature>
<protein>
    <submittedName>
        <fullName evidence="2">Uncharacterized protein</fullName>
    </submittedName>
</protein>